<evidence type="ECO:0000259" key="4">
    <source>
        <dbReference type="Pfam" id="PF04295"/>
    </source>
</evidence>
<feature type="region of interest" description="Disordered" evidence="3">
    <location>
        <begin position="1"/>
        <end position="21"/>
    </location>
</feature>
<reference evidence="7" key="1">
    <citation type="journal article" date="2019" name="Int. J. Syst. Evol. Microbiol.">
        <title>The Global Catalogue of Microorganisms (GCM) 10K type strain sequencing project: providing services to taxonomists for standard genome sequencing and annotation.</title>
        <authorList>
            <consortium name="The Broad Institute Genomics Platform"/>
            <consortium name="The Broad Institute Genome Sequencing Center for Infectious Disease"/>
            <person name="Wu L."/>
            <person name="Ma J."/>
        </authorList>
    </citation>
    <scope>NUCLEOTIDE SEQUENCE [LARGE SCALE GENOMIC DNA]</scope>
    <source>
        <strain evidence="7">JCM 17938</strain>
    </source>
</reference>
<evidence type="ECO:0000313" key="6">
    <source>
        <dbReference type="EMBL" id="GAA4607855.1"/>
    </source>
</evidence>
<feature type="domain" description="D-galactarate/Altronate dehydratase C-terminal" evidence="5">
    <location>
        <begin position="246"/>
        <end position="374"/>
    </location>
</feature>
<dbReference type="InterPro" id="IPR052172">
    <property type="entry name" value="UxaA_altronate/galactarate_dh"/>
</dbReference>
<keyword evidence="7" id="KW-1185">Reference proteome</keyword>
<evidence type="ECO:0000313" key="7">
    <source>
        <dbReference type="Proteomes" id="UP001500212"/>
    </source>
</evidence>
<dbReference type="Pfam" id="PF04295">
    <property type="entry name" value="GD_AH_second"/>
    <property type="match status" value="1"/>
</dbReference>
<evidence type="ECO:0000256" key="2">
    <source>
        <dbReference type="ARBA" id="ARBA00023239"/>
    </source>
</evidence>
<dbReference type="EMBL" id="BAABHJ010000008">
    <property type="protein sequence ID" value="GAA4607855.1"/>
    <property type="molecule type" value="Genomic_DNA"/>
</dbReference>
<evidence type="ECO:0000256" key="1">
    <source>
        <dbReference type="ARBA" id="ARBA00010986"/>
    </source>
</evidence>
<gene>
    <name evidence="6" type="ORF">GCM10023195_30220</name>
</gene>
<organism evidence="6 7">
    <name type="scientific">Actinoallomurus liliacearum</name>
    <dbReference type="NCBI Taxonomy" id="1080073"/>
    <lineage>
        <taxon>Bacteria</taxon>
        <taxon>Bacillati</taxon>
        <taxon>Actinomycetota</taxon>
        <taxon>Actinomycetes</taxon>
        <taxon>Streptosporangiales</taxon>
        <taxon>Thermomonosporaceae</taxon>
        <taxon>Actinoallomurus</taxon>
    </lineage>
</organism>
<accession>A0ABP8TM20</accession>
<name>A0ABP8TM20_9ACTN</name>
<proteinExistence type="inferred from homology"/>
<comment type="caution">
    <text evidence="6">The sequence shown here is derived from an EMBL/GenBank/DDBJ whole genome shotgun (WGS) entry which is preliminary data.</text>
</comment>
<comment type="similarity">
    <text evidence="1">Belongs to the UxaA family.</text>
</comment>
<feature type="domain" description="D-galactarate/Altronate dehydratase second" evidence="4">
    <location>
        <begin position="19"/>
        <end position="154"/>
    </location>
</feature>
<dbReference type="Pfam" id="PF20629">
    <property type="entry name" value="GD_AH_C"/>
    <property type="match status" value="2"/>
</dbReference>
<dbReference type="PANTHER" id="PTHR30536:SF5">
    <property type="entry name" value="ALTRONATE DEHYDRATASE"/>
    <property type="match status" value="1"/>
</dbReference>
<protein>
    <submittedName>
        <fullName evidence="6">Altronate dehydratase family protein</fullName>
    </submittedName>
</protein>
<dbReference type="RefSeq" id="WP_345353934.1">
    <property type="nucleotide sequence ID" value="NZ_BAABHJ010000008.1"/>
</dbReference>
<dbReference type="PANTHER" id="PTHR30536">
    <property type="entry name" value="ALTRONATE/GALACTARATE DEHYDRATASE"/>
    <property type="match status" value="1"/>
</dbReference>
<feature type="domain" description="D-galactarate/Altronate dehydratase C-terminal" evidence="5">
    <location>
        <begin position="176"/>
        <end position="236"/>
    </location>
</feature>
<keyword evidence="2" id="KW-0456">Lyase</keyword>
<dbReference type="InterPro" id="IPR048332">
    <property type="entry name" value="GD_AH_C"/>
</dbReference>
<evidence type="ECO:0000256" key="3">
    <source>
        <dbReference type="SAM" id="MobiDB-lite"/>
    </source>
</evidence>
<dbReference type="InterPro" id="IPR007392">
    <property type="entry name" value="GD_AH_second"/>
</dbReference>
<evidence type="ECO:0000259" key="5">
    <source>
        <dbReference type="Pfam" id="PF20629"/>
    </source>
</evidence>
<sequence>MDARRADAADPGEGASFQGIVRPDGRVGTRNHIGILTSVNCSATVAKMIASRSAALAEEFPNVDGVVALTHGTGCGMAADGDGIRLLRRTLNGYARHPNFAALLVVGLGCEVAQLTGFDLPEGTPTMTIQEMGGTAATVRRGVELIRDLLPEANRVERVPVPAAELVLGLAGTGTGGPGNAVLGAAVDLLVRHGGTAILAGTPQLYGAEHLLAGRAVSPEVGERLVERVRWWDRYAGISPAAPEQAVAKGGTSPLTAVHEYAEPVTERGLVFMDTPGRPEVSATGQVAGGATVMCCTTGGGPADGCRPAPGLNLAATGAAYRAPAEDLDLDLSDGSVTGERLFRLVLEVASGRRTAGEELGFGDDDFAPWQIGAVM</sequence>
<dbReference type="Proteomes" id="UP001500212">
    <property type="component" value="Unassembled WGS sequence"/>
</dbReference>